<proteinExistence type="predicted"/>
<keyword evidence="2" id="KW-0732">Signal</keyword>
<dbReference type="EMBL" id="JARRAF010000044">
    <property type="protein sequence ID" value="MDK2126640.1"/>
    <property type="molecule type" value="Genomic_DNA"/>
</dbReference>
<dbReference type="Pfam" id="PF04956">
    <property type="entry name" value="TrbC"/>
    <property type="match status" value="1"/>
</dbReference>
<keyword evidence="1" id="KW-0472">Membrane</keyword>
<feature type="transmembrane region" description="Helical" evidence="1">
    <location>
        <begin position="75"/>
        <end position="96"/>
    </location>
</feature>
<evidence type="ECO:0000313" key="4">
    <source>
        <dbReference type="Proteomes" id="UP001172778"/>
    </source>
</evidence>
<gene>
    <name evidence="3" type="ORF">PZA18_21580</name>
</gene>
<keyword evidence="4" id="KW-1185">Reference proteome</keyword>
<feature type="transmembrane region" description="Helical" evidence="1">
    <location>
        <begin position="41"/>
        <end position="63"/>
    </location>
</feature>
<dbReference type="Proteomes" id="UP001172778">
    <property type="component" value="Unassembled WGS sequence"/>
</dbReference>
<keyword evidence="1" id="KW-0812">Transmembrane</keyword>
<reference evidence="3" key="1">
    <citation type="submission" date="2023-03" db="EMBL/GenBank/DDBJ databases">
        <title>Chitinimonas shenzhenensis gen. nov., sp. nov., a novel member of family Burkholderiaceae isolated from activated sludge collected in Shen Zhen, China.</title>
        <authorList>
            <person name="Wang X."/>
        </authorList>
    </citation>
    <scope>NUCLEOTIDE SEQUENCE</scope>
    <source>
        <strain evidence="3">DQS-5</strain>
    </source>
</reference>
<feature type="chain" id="PRO_5046665476" evidence="2">
    <location>
        <begin position="26"/>
        <end position="101"/>
    </location>
</feature>
<name>A0ABT7E5B3_9NEIS</name>
<accession>A0ABT7E5B3</accession>
<dbReference type="InterPro" id="IPR007039">
    <property type="entry name" value="TrbC/VirB2"/>
</dbReference>
<dbReference type="RefSeq" id="WP_284102959.1">
    <property type="nucleotide sequence ID" value="NZ_JARRAF010000044.1"/>
</dbReference>
<keyword evidence="1" id="KW-1133">Transmembrane helix</keyword>
<evidence type="ECO:0000256" key="1">
    <source>
        <dbReference type="SAM" id="Phobius"/>
    </source>
</evidence>
<evidence type="ECO:0000313" key="3">
    <source>
        <dbReference type="EMBL" id="MDK2126640.1"/>
    </source>
</evidence>
<sequence length="101" mass="10368">MKPISINRAILIGLPILLFSGAAMAAGLPWEKPLETLQKSLTGPIAQSIGILAMAVSGGMLAFGGELGDFTKRIMMVVLALGVMMFAATFVTSLGFPAAGS</sequence>
<organism evidence="3 4">
    <name type="scientific">Parachitinimonas caeni</name>
    <dbReference type="NCBI Taxonomy" id="3031301"/>
    <lineage>
        <taxon>Bacteria</taxon>
        <taxon>Pseudomonadati</taxon>
        <taxon>Pseudomonadota</taxon>
        <taxon>Betaproteobacteria</taxon>
        <taxon>Neisseriales</taxon>
        <taxon>Chitinibacteraceae</taxon>
        <taxon>Parachitinimonas</taxon>
    </lineage>
</organism>
<protein>
    <submittedName>
        <fullName evidence="3">TrbC/VirB2 family protein</fullName>
    </submittedName>
</protein>
<feature type="signal peptide" evidence="2">
    <location>
        <begin position="1"/>
        <end position="25"/>
    </location>
</feature>
<evidence type="ECO:0000256" key="2">
    <source>
        <dbReference type="SAM" id="SignalP"/>
    </source>
</evidence>
<comment type="caution">
    <text evidence="3">The sequence shown here is derived from an EMBL/GenBank/DDBJ whole genome shotgun (WGS) entry which is preliminary data.</text>
</comment>